<dbReference type="EMBL" id="NCKW01009653">
    <property type="protein sequence ID" value="POM66327.1"/>
    <property type="molecule type" value="Genomic_DNA"/>
</dbReference>
<evidence type="ECO:0000313" key="3">
    <source>
        <dbReference type="Proteomes" id="UP000237271"/>
    </source>
</evidence>
<feature type="chain" id="PRO_5015136759" evidence="1">
    <location>
        <begin position="21"/>
        <end position="122"/>
    </location>
</feature>
<dbReference type="AlphaFoldDB" id="A0A2P4XLB0"/>
<keyword evidence="1" id="KW-0732">Signal</keyword>
<feature type="signal peptide" evidence="1">
    <location>
        <begin position="1"/>
        <end position="20"/>
    </location>
</feature>
<proteinExistence type="predicted"/>
<dbReference type="Proteomes" id="UP000237271">
    <property type="component" value="Unassembled WGS sequence"/>
</dbReference>
<dbReference type="OrthoDB" id="128458at2759"/>
<gene>
    <name evidence="2" type="ORF">PHPALM_17828</name>
</gene>
<organism evidence="2 3">
    <name type="scientific">Phytophthora palmivora</name>
    <dbReference type="NCBI Taxonomy" id="4796"/>
    <lineage>
        <taxon>Eukaryota</taxon>
        <taxon>Sar</taxon>
        <taxon>Stramenopiles</taxon>
        <taxon>Oomycota</taxon>
        <taxon>Peronosporomycetes</taxon>
        <taxon>Peronosporales</taxon>
        <taxon>Peronosporaceae</taxon>
        <taxon>Phytophthora</taxon>
    </lineage>
</organism>
<accession>A0A2P4XLB0</accession>
<name>A0A2P4XLB0_9STRA</name>
<sequence>MRVTNIILVTSTILLASVSARGTGANPHMRHLRSVDTTDAQDEERANFDFSILDDIFHKLPEQFQRLRNEPWYLDNIFSSWRQGLVTSDTAIDIMRNQGLTEKAIPQFLAAYKEYLQKHPFF</sequence>
<comment type="caution">
    <text evidence="2">The sequence shown here is derived from an EMBL/GenBank/DDBJ whole genome shotgun (WGS) entry which is preliminary data.</text>
</comment>
<evidence type="ECO:0000256" key="1">
    <source>
        <dbReference type="SAM" id="SignalP"/>
    </source>
</evidence>
<reference evidence="2 3" key="1">
    <citation type="journal article" date="2017" name="Genome Biol. Evol.">
        <title>Phytophthora megakarya and P. palmivora, closely related causal agents of cacao black pod rot, underwent increases in genome sizes and gene numbers by different mechanisms.</title>
        <authorList>
            <person name="Ali S.S."/>
            <person name="Shao J."/>
            <person name="Lary D.J."/>
            <person name="Kronmiller B."/>
            <person name="Shen D."/>
            <person name="Strem M.D."/>
            <person name="Amoako-Attah I."/>
            <person name="Akrofi A.Y."/>
            <person name="Begoude B.A."/>
            <person name="Ten Hoopen G.M."/>
            <person name="Coulibaly K."/>
            <person name="Kebe B.I."/>
            <person name="Melnick R.L."/>
            <person name="Guiltinan M.J."/>
            <person name="Tyler B.M."/>
            <person name="Meinhardt L.W."/>
            <person name="Bailey B.A."/>
        </authorList>
    </citation>
    <scope>NUCLEOTIDE SEQUENCE [LARGE SCALE GENOMIC DNA]</scope>
    <source>
        <strain evidence="3">sbr112.9</strain>
    </source>
</reference>
<protein>
    <submittedName>
        <fullName evidence="2">Secreted RxLR effector peptide protein</fullName>
    </submittedName>
</protein>
<evidence type="ECO:0000313" key="2">
    <source>
        <dbReference type="EMBL" id="POM66327.1"/>
    </source>
</evidence>
<keyword evidence="3" id="KW-1185">Reference proteome</keyword>